<accession>A0A7I5EC56</accession>
<keyword evidence="2" id="KW-1185">Reference proteome</keyword>
<dbReference type="WBParaSite" id="HCON_00138184-00001">
    <property type="protein sequence ID" value="HCON_00138184-00001"/>
    <property type="gene ID" value="HCON_00138184"/>
</dbReference>
<name>A0A7I5EC56_HAECO</name>
<feature type="signal peptide" evidence="1">
    <location>
        <begin position="1"/>
        <end position="26"/>
    </location>
</feature>
<dbReference type="AlphaFoldDB" id="A0A7I5EC56"/>
<feature type="chain" id="PRO_5029456768" evidence="1">
    <location>
        <begin position="27"/>
        <end position="71"/>
    </location>
</feature>
<proteinExistence type="predicted"/>
<protein>
    <submittedName>
        <fullName evidence="3">Secreted protein</fullName>
    </submittedName>
</protein>
<evidence type="ECO:0000256" key="1">
    <source>
        <dbReference type="SAM" id="SignalP"/>
    </source>
</evidence>
<dbReference type="Proteomes" id="UP000025227">
    <property type="component" value="Unplaced"/>
</dbReference>
<reference evidence="3" key="1">
    <citation type="submission" date="2020-12" db="UniProtKB">
        <authorList>
            <consortium name="WormBaseParasite"/>
        </authorList>
    </citation>
    <scope>IDENTIFICATION</scope>
    <source>
        <strain evidence="3">MHco3</strain>
    </source>
</reference>
<keyword evidence="1" id="KW-0732">Signal</keyword>
<evidence type="ECO:0000313" key="3">
    <source>
        <dbReference type="WBParaSite" id="HCON_00138184-00001"/>
    </source>
</evidence>
<sequence length="71" mass="7610">VIRPSASCCVVSVAVLLLVLSSAVSGGPFLFRKQELCCTIVAKRYLIMSTLISIGNLEETLASESYSVKML</sequence>
<evidence type="ECO:0000313" key="2">
    <source>
        <dbReference type="Proteomes" id="UP000025227"/>
    </source>
</evidence>
<organism evidence="2 3">
    <name type="scientific">Haemonchus contortus</name>
    <name type="common">Barber pole worm</name>
    <dbReference type="NCBI Taxonomy" id="6289"/>
    <lineage>
        <taxon>Eukaryota</taxon>
        <taxon>Metazoa</taxon>
        <taxon>Ecdysozoa</taxon>
        <taxon>Nematoda</taxon>
        <taxon>Chromadorea</taxon>
        <taxon>Rhabditida</taxon>
        <taxon>Rhabditina</taxon>
        <taxon>Rhabditomorpha</taxon>
        <taxon>Strongyloidea</taxon>
        <taxon>Trichostrongylidae</taxon>
        <taxon>Haemonchus</taxon>
    </lineage>
</organism>